<comment type="similarity">
    <text evidence="1">Belongs to the HscB family.</text>
</comment>
<evidence type="ECO:0000259" key="4">
    <source>
        <dbReference type="Pfam" id="PF07743"/>
    </source>
</evidence>
<keyword evidence="6" id="KW-1185">Reference proteome</keyword>
<dbReference type="PANTHER" id="PTHR14021">
    <property type="entry name" value="IRON-SULFUR CLUSTER CO-CHAPERONE PROTEIN HSCB"/>
    <property type="match status" value="1"/>
</dbReference>
<dbReference type="PANTHER" id="PTHR14021:SF15">
    <property type="entry name" value="IRON-SULFUR CLUSTER CO-CHAPERONE PROTEIN HSCB"/>
    <property type="match status" value="1"/>
</dbReference>
<feature type="domain" description="Co-chaperone HscB C-terminal oligomerisation" evidence="4">
    <location>
        <begin position="101"/>
        <end position="150"/>
    </location>
</feature>
<organism evidence="5 6">
    <name type="scientific">Crocodylus porosus</name>
    <name type="common">Saltwater crocodile</name>
    <name type="synonym">Estuarine crocodile</name>
    <dbReference type="NCBI Taxonomy" id="8502"/>
    <lineage>
        <taxon>Eukaryota</taxon>
        <taxon>Metazoa</taxon>
        <taxon>Chordata</taxon>
        <taxon>Craniata</taxon>
        <taxon>Vertebrata</taxon>
        <taxon>Euteleostomi</taxon>
        <taxon>Archelosauria</taxon>
        <taxon>Archosauria</taxon>
        <taxon>Crocodylia</taxon>
        <taxon>Longirostres</taxon>
        <taxon>Crocodylidae</taxon>
        <taxon>Crocodylus</taxon>
    </lineage>
</organism>
<dbReference type="GO" id="GO:0044571">
    <property type="term" value="P:[2Fe-2S] cluster assembly"/>
    <property type="evidence" value="ECO:0007669"/>
    <property type="project" value="InterPro"/>
</dbReference>
<dbReference type="AlphaFoldDB" id="A0A7M4ET19"/>
<dbReference type="SUPFAM" id="SSF46565">
    <property type="entry name" value="Chaperone J-domain"/>
    <property type="match status" value="1"/>
</dbReference>
<name>A0A7M4ET19_CROPO</name>
<dbReference type="GO" id="GO:0005739">
    <property type="term" value="C:mitochondrion"/>
    <property type="evidence" value="ECO:0007669"/>
    <property type="project" value="TreeGrafter"/>
</dbReference>
<evidence type="ECO:0000313" key="5">
    <source>
        <dbReference type="Ensembl" id="ENSCPRP00005014544.1"/>
    </source>
</evidence>
<evidence type="ECO:0000256" key="3">
    <source>
        <dbReference type="SAM" id="MobiDB-lite"/>
    </source>
</evidence>
<dbReference type="SUPFAM" id="SSF47144">
    <property type="entry name" value="HSC20 (HSCB), C-terminal oligomerisation domain"/>
    <property type="match status" value="1"/>
</dbReference>
<evidence type="ECO:0000256" key="2">
    <source>
        <dbReference type="ARBA" id="ARBA00023186"/>
    </source>
</evidence>
<dbReference type="GO" id="GO:0051087">
    <property type="term" value="F:protein-folding chaperone binding"/>
    <property type="evidence" value="ECO:0007669"/>
    <property type="project" value="InterPro"/>
</dbReference>
<keyword evidence="2" id="KW-0143">Chaperone</keyword>
<dbReference type="InterPro" id="IPR036869">
    <property type="entry name" value="J_dom_sf"/>
</dbReference>
<protein>
    <submittedName>
        <fullName evidence="5">HscB mitochondrial iron-sulfur cluster cochaperone</fullName>
    </submittedName>
</protein>
<proteinExistence type="inferred from homology"/>
<dbReference type="Gene3D" id="1.10.287.110">
    <property type="entry name" value="DnaJ domain"/>
    <property type="match status" value="1"/>
</dbReference>
<dbReference type="InterPro" id="IPR036386">
    <property type="entry name" value="HscB_C_sf"/>
</dbReference>
<feature type="region of interest" description="Disordered" evidence="3">
    <location>
        <begin position="155"/>
        <end position="196"/>
    </location>
</feature>
<dbReference type="Gene3D" id="1.20.1280.20">
    <property type="entry name" value="HscB, C-terminal domain"/>
    <property type="match status" value="1"/>
</dbReference>
<evidence type="ECO:0000313" key="6">
    <source>
        <dbReference type="Proteomes" id="UP000594220"/>
    </source>
</evidence>
<dbReference type="GO" id="GO:0001671">
    <property type="term" value="F:ATPase activator activity"/>
    <property type="evidence" value="ECO:0007669"/>
    <property type="project" value="InterPro"/>
</dbReference>
<dbReference type="GO" id="GO:0051259">
    <property type="term" value="P:protein complex oligomerization"/>
    <property type="evidence" value="ECO:0007669"/>
    <property type="project" value="InterPro"/>
</dbReference>
<dbReference type="Proteomes" id="UP000594220">
    <property type="component" value="Unplaced"/>
</dbReference>
<dbReference type="Pfam" id="PF07743">
    <property type="entry name" value="HSCB_C"/>
    <property type="match status" value="1"/>
</dbReference>
<dbReference type="GeneTree" id="ENSGT00390000008206"/>
<evidence type="ECO:0000256" key="1">
    <source>
        <dbReference type="ARBA" id="ARBA00010476"/>
    </source>
</evidence>
<reference evidence="5" key="2">
    <citation type="submission" date="2025-09" db="UniProtKB">
        <authorList>
            <consortium name="Ensembl"/>
        </authorList>
    </citation>
    <scope>IDENTIFICATION</scope>
</reference>
<gene>
    <name evidence="5" type="primary">HSCB</name>
</gene>
<sequence>GGRSVGLTPLLLSVRVCRCLDSARAFGLDVSRLRRRFRSLQRALHPDYFSRRPQAERDLSQQHSALVNAAYQTLLRPLSRGLYLLELHGVKLAEGTDDNTDMEFLAEIMDINEKLADPENEASLQELESLIAAKQEKLITDVNQAFERDAYNLPAQPNCHAASNVSSTKTSKGKYGSNDRPQEDGSKHVARAADSV</sequence>
<dbReference type="InterPro" id="IPR004640">
    <property type="entry name" value="HscB"/>
</dbReference>
<accession>A0A7M4ET19</accession>
<dbReference type="Ensembl" id="ENSCPRT00005017080.1">
    <property type="protein sequence ID" value="ENSCPRP00005014544.1"/>
    <property type="gene ID" value="ENSCPRG00005010232.1"/>
</dbReference>
<dbReference type="InterPro" id="IPR009073">
    <property type="entry name" value="HscB_oligo_C"/>
</dbReference>
<feature type="compositionally biased region" description="Low complexity" evidence="3">
    <location>
        <begin position="166"/>
        <end position="176"/>
    </location>
</feature>
<reference evidence="5" key="1">
    <citation type="submission" date="2025-08" db="UniProtKB">
        <authorList>
            <consortium name="Ensembl"/>
        </authorList>
    </citation>
    <scope>IDENTIFICATION</scope>
</reference>
<dbReference type="NCBIfam" id="TIGR00714">
    <property type="entry name" value="hscB"/>
    <property type="match status" value="1"/>
</dbReference>